<dbReference type="GO" id="GO:0006508">
    <property type="term" value="P:proteolysis"/>
    <property type="evidence" value="ECO:0007669"/>
    <property type="project" value="InterPro"/>
</dbReference>
<feature type="domain" description="Peptidase M41" evidence="2">
    <location>
        <begin position="52"/>
        <end position="147"/>
    </location>
</feature>
<evidence type="ECO:0000259" key="2">
    <source>
        <dbReference type="Pfam" id="PF01434"/>
    </source>
</evidence>
<proteinExistence type="predicted"/>
<comment type="caution">
    <text evidence="3">The sequence shown here is derived from an EMBL/GenBank/DDBJ whole genome shotgun (WGS) entry which is preliminary data.</text>
</comment>
<gene>
    <name evidence="3" type="ORF">DAA48_22050</name>
</gene>
<dbReference type="InterPro" id="IPR037219">
    <property type="entry name" value="Peptidase_M41-like"/>
</dbReference>
<keyword evidence="1" id="KW-0472">Membrane</keyword>
<dbReference type="InterPro" id="IPR000642">
    <property type="entry name" value="Peptidase_M41"/>
</dbReference>
<dbReference type="GO" id="GO:0004176">
    <property type="term" value="F:ATP-dependent peptidase activity"/>
    <property type="evidence" value="ECO:0007669"/>
    <property type="project" value="InterPro"/>
</dbReference>
<dbReference type="AlphaFoldDB" id="A0A2T4MXD7"/>
<dbReference type="Proteomes" id="UP000241986">
    <property type="component" value="Unassembled WGS sequence"/>
</dbReference>
<evidence type="ECO:0000313" key="4">
    <source>
        <dbReference type="Proteomes" id="UP000241986"/>
    </source>
</evidence>
<evidence type="ECO:0000256" key="1">
    <source>
        <dbReference type="SAM" id="Phobius"/>
    </source>
</evidence>
<name>A0A2T4MXD7_AERVE</name>
<sequence>MDMTDSNILSIAASVIGGSGLMYLGVKGALGVIIHGFDPHSMRMKVGAGANKKASEYTLYHEIGHVLLNAAFKNIDSAVMVCAFGKQDRNGNLGYAIMQDTRDMLHTKGLCQWEMLACLSGYMSERFFFGQETLGSGEDREDWMKSAKLYLENGFCDGVYYNKPSNDFEFKNNDAHIKALMVSQEELLERFFAMNTDVVKDAVSKLTEEGVLSRSMLTEFFERVRFPDDFPIPVIEMMAQTEEAKKAA</sequence>
<keyword evidence="1" id="KW-1133">Transmembrane helix</keyword>
<reference evidence="3 4" key="1">
    <citation type="submission" date="2018-03" db="EMBL/GenBank/DDBJ databases">
        <title>Aeromonas veronii whole genome sequencing and analysis.</title>
        <authorList>
            <person name="Xie H."/>
            <person name="Liu T."/>
            <person name="Wang K."/>
        </authorList>
    </citation>
    <scope>NUCLEOTIDE SEQUENCE [LARGE SCALE GENOMIC DNA]</scope>
    <source>
        <strain evidence="3 4">XH.VA.1</strain>
    </source>
</reference>
<evidence type="ECO:0000313" key="3">
    <source>
        <dbReference type="EMBL" id="PTH79116.1"/>
    </source>
</evidence>
<dbReference type="GO" id="GO:0004222">
    <property type="term" value="F:metalloendopeptidase activity"/>
    <property type="evidence" value="ECO:0007669"/>
    <property type="project" value="InterPro"/>
</dbReference>
<accession>A0A2T4MXD7</accession>
<dbReference type="Gene3D" id="1.20.58.760">
    <property type="entry name" value="Peptidase M41"/>
    <property type="match status" value="1"/>
</dbReference>
<feature type="transmembrane region" description="Helical" evidence="1">
    <location>
        <begin position="12"/>
        <end position="34"/>
    </location>
</feature>
<dbReference type="RefSeq" id="WP_107684741.1">
    <property type="nucleotide sequence ID" value="NZ_PZKL01000045.1"/>
</dbReference>
<organism evidence="3 4">
    <name type="scientific">Aeromonas veronii</name>
    <dbReference type="NCBI Taxonomy" id="654"/>
    <lineage>
        <taxon>Bacteria</taxon>
        <taxon>Pseudomonadati</taxon>
        <taxon>Pseudomonadota</taxon>
        <taxon>Gammaproteobacteria</taxon>
        <taxon>Aeromonadales</taxon>
        <taxon>Aeromonadaceae</taxon>
        <taxon>Aeromonas</taxon>
    </lineage>
</organism>
<keyword evidence="1" id="KW-0812">Transmembrane</keyword>
<dbReference type="SUPFAM" id="SSF140990">
    <property type="entry name" value="FtsH protease domain-like"/>
    <property type="match status" value="1"/>
</dbReference>
<protein>
    <recommendedName>
        <fullName evidence="2">Peptidase M41 domain-containing protein</fullName>
    </recommendedName>
</protein>
<dbReference type="GO" id="GO:0005524">
    <property type="term" value="F:ATP binding"/>
    <property type="evidence" value="ECO:0007669"/>
    <property type="project" value="InterPro"/>
</dbReference>
<dbReference type="EMBL" id="PZKL01000045">
    <property type="protein sequence ID" value="PTH79116.1"/>
    <property type="molecule type" value="Genomic_DNA"/>
</dbReference>
<dbReference type="Pfam" id="PF01434">
    <property type="entry name" value="Peptidase_M41"/>
    <property type="match status" value="1"/>
</dbReference>